<organism evidence="2 3">
    <name type="scientific">Phlebotomus papatasi</name>
    <name type="common">Sandfly</name>
    <dbReference type="NCBI Taxonomy" id="29031"/>
    <lineage>
        <taxon>Eukaryota</taxon>
        <taxon>Metazoa</taxon>
        <taxon>Ecdysozoa</taxon>
        <taxon>Arthropoda</taxon>
        <taxon>Hexapoda</taxon>
        <taxon>Insecta</taxon>
        <taxon>Pterygota</taxon>
        <taxon>Neoptera</taxon>
        <taxon>Endopterygota</taxon>
        <taxon>Diptera</taxon>
        <taxon>Nematocera</taxon>
        <taxon>Psychodoidea</taxon>
        <taxon>Psychodidae</taxon>
        <taxon>Phlebotomus</taxon>
        <taxon>Phlebotomus</taxon>
    </lineage>
</organism>
<name>A0A1B0D4E7_PHLPP</name>
<feature type="region of interest" description="Disordered" evidence="1">
    <location>
        <begin position="1"/>
        <end position="20"/>
    </location>
</feature>
<accession>A0A1B0D4E7</accession>
<dbReference type="EnsemblMetazoa" id="PPAI002285-RA">
    <property type="protein sequence ID" value="PPAI002285-PA"/>
    <property type="gene ID" value="PPAI002285"/>
</dbReference>
<evidence type="ECO:0000313" key="3">
    <source>
        <dbReference type="Proteomes" id="UP000092462"/>
    </source>
</evidence>
<sequence>MARPRISQSRSPRRARYARNIRHEEVMRVPFVQRNNTTLMNNSKDSNHHPDGQGPFPPRPSPQDEENIYW</sequence>
<feature type="region of interest" description="Disordered" evidence="1">
    <location>
        <begin position="33"/>
        <end position="70"/>
    </location>
</feature>
<feature type="compositionally biased region" description="Polar residues" evidence="1">
    <location>
        <begin position="33"/>
        <end position="44"/>
    </location>
</feature>
<dbReference type="EMBL" id="AJVK01024347">
    <property type="status" value="NOT_ANNOTATED_CDS"/>
    <property type="molecule type" value="Genomic_DNA"/>
</dbReference>
<dbReference type="Proteomes" id="UP000092462">
    <property type="component" value="Unassembled WGS sequence"/>
</dbReference>
<dbReference type="AlphaFoldDB" id="A0A1B0D4E7"/>
<feature type="compositionally biased region" description="Basic residues" evidence="1">
    <location>
        <begin position="11"/>
        <end position="20"/>
    </location>
</feature>
<keyword evidence="3" id="KW-1185">Reference proteome</keyword>
<dbReference type="VEuPathDB" id="VectorBase:PPAPM1_010176"/>
<proteinExistence type="predicted"/>
<evidence type="ECO:0000313" key="2">
    <source>
        <dbReference type="EnsemblMetazoa" id="PPAI002285-PA"/>
    </source>
</evidence>
<dbReference type="VEuPathDB" id="VectorBase:PPAI002285"/>
<protein>
    <submittedName>
        <fullName evidence="2">Uncharacterized protein</fullName>
    </submittedName>
</protein>
<feature type="compositionally biased region" description="Low complexity" evidence="1">
    <location>
        <begin position="1"/>
        <end position="10"/>
    </location>
</feature>
<reference evidence="2" key="1">
    <citation type="submission" date="2022-08" db="UniProtKB">
        <authorList>
            <consortium name="EnsemblMetazoa"/>
        </authorList>
    </citation>
    <scope>IDENTIFICATION</scope>
    <source>
        <strain evidence="2">Israel</strain>
    </source>
</reference>
<evidence type="ECO:0000256" key="1">
    <source>
        <dbReference type="SAM" id="MobiDB-lite"/>
    </source>
</evidence>